<feature type="transmembrane region" description="Helical" evidence="6">
    <location>
        <begin position="46"/>
        <end position="66"/>
    </location>
</feature>
<comment type="similarity">
    <text evidence="2">Belongs to the TerC family.</text>
</comment>
<evidence type="ECO:0000256" key="3">
    <source>
        <dbReference type="ARBA" id="ARBA00022692"/>
    </source>
</evidence>
<dbReference type="PANTHER" id="PTHR30238">
    <property type="entry name" value="MEMBRANE BOUND PREDICTED REDOX MODULATOR"/>
    <property type="match status" value="1"/>
</dbReference>
<feature type="transmembrane region" description="Helical" evidence="6">
    <location>
        <begin position="182"/>
        <end position="204"/>
    </location>
</feature>
<reference evidence="8" key="1">
    <citation type="journal article" date="2019" name="Int. J. Syst. Evol. Microbiol.">
        <title>The Global Catalogue of Microorganisms (GCM) 10K type strain sequencing project: providing services to taxonomists for standard genome sequencing and annotation.</title>
        <authorList>
            <consortium name="The Broad Institute Genomics Platform"/>
            <consortium name="The Broad Institute Genome Sequencing Center for Infectious Disease"/>
            <person name="Wu L."/>
            <person name="Ma J."/>
        </authorList>
    </citation>
    <scope>NUCLEOTIDE SEQUENCE [LARGE SCALE GENOMIC DNA]</scope>
    <source>
        <strain evidence="8">CCUG 59858</strain>
    </source>
</reference>
<evidence type="ECO:0000256" key="6">
    <source>
        <dbReference type="SAM" id="Phobius"/>
    </source>
</evidence>
<keyword evidence="4 6" id="KW-1133">Transmembrane helix</keyword>
<evidence type="ECO:0000256" key="2">
    <source>
        <dbReference type="ARBA" id="ARBA00007511"/>
    </source>
</evidence>
<gene>
    <name evidence="7" type="ORF">ACFORL_00785</name>
</gene>
<dbReference type="Pfam" id="PF03741">
    <property type="entry name" value="TerC"/>
    <property type="match status" value="1"/>
</dbReference>
<feature type="transmembrane region" description="Helical" evidence="6">
    <location>
        <begin position="6"/>
        <end position="26"/>
    </location>
</feature>
<keyword evidence="3 6" id="KW-0812">Transmembrane</keyword>
<feature type="transmembrane region" description="Helical" evidence="6">
    <location>
        <begin position="210"/>
        <end position="228"/>
    </location>
</feature>
<proteinExistence type="inferred from homology"/>
<feature type="transmembrane region" description="Helical" evidence="6">
    <location>
        <begin position="126"/>
        <end position="146"/>
    </location>
</feature>
<evidence type="ECO:0000313" key="7">
    <source>
        <dbReference type="EMBL" id="MFC3907613.1"/>
    </source>
</evidence>
<evidence type="ECO:0000256" key="1">
    <source>
        <dbReference type="ARBA" id="ARBA00004141"/>
    </source>
</evidence>
<sequence>MEIIDILLSLSALTILEIVLGIDNLVLLSILTEKLPAEQRRSARRWGLTFAWVSRLCLLASAVWLAKLTTPLFTWDTFSFSARDLFLLAGGAFLIVKATQEIHREMGEDSNEGKAVNARSATFTSVVAQVALMDIIFSLDSVLTAIGLTNRFWVMALAITCAILVMIYASEPVSKFIDRHPTIKMLALSFLILIGMVLVADGFSFHIPRAYVYFAMGFSLGVETLNLIKSSRKKGR</sequence>
<accession>A0ABV8CBC4</accession>
<feature type="transmembrane region" description="Helical" evidence="6">
    <location>
        <begin position="152"/>
        <end position="170"/>
    </location>
</feature>
<dbReference type="SUPFAM" id="SSF81665">
    <property type="entry name" value="Calcium ATPase, transmembrane domain M"/>
    <property type="match status" value="1"/>
</dbReference>
<dbReference type="EMBL" id="JBHSAB010000001">
    <property type="protein sequence ID" value="MFC3907613.1"/>
    <property type="molecule type" value="Genomic_DNA"/>
</dbReference>
<dbReference type="InterPro" id="IPR005496">
    <property type="entry name" value="Integral_membrane_TerC"/>
</dbReference>
<dbReference type="PANTHER" id="PTHR30238:SF4">
    <property type="entry name" value="SLL1022 PROTEIN"/>
    <property type="match status" value="1"/>
</dbReference>
<organism evidence="7 8">
    <name type="scientific">Legionella dresdenensis</name>
    <dbReference type="NCBI Taxonomy" id="450200"/>
    <lineage>
        <taxon>Bacteria</taxon>
        <taxon>Pseudomonadati</taxon>
        <taxon>Pseudomonadota</taxon>
        <taxon>Gammaproteobacteria</taxon>
        <taxon>Legionellales</taxon>
        <taxon>Legionellaceae</taxon>
        <taxon>Legionella</taxon>
    </lineage>
</organism>
<evidence type="ECO:0000256" key="4">
    <source>
        <dbReference type="ARBA" id="ARBA00022989"/>
    </source>
</evidence>
<comment type="caution">
    <text evidence="7">The sequence shown here is derived from an EMBL/GenBank/DDBJ whole genome shotgun (WGS) entry which is preliminary data.</text>
</comment>
<name>A0ABV8CBC4_9GAMM</name>
<dbReference type="InterPro" id="IPR023298">
    <property type="entry name" value="ATPase_P-typ_TM_dom_sf"/>
</dbReference>
<comment type="subcellular location">
    <subcellularLocation>
        <location evidence="1">Membrane</location>
        <topology evidence="1">Multi-pass membrane protein</topology>
    </subcellularLocation>
</comment>
<keyword evidence="5 6" id="KW-0472">Membrane</keyword>
<evidence type="ECO:0000313" key="8">
    <source>
        <dbReference type="Proteomes" id="UP001595758"/>
    </source>
</evidence>
<evidence type="ECO:0000256" key="5">
    <source>
        <dbReference type="ARBA" id="ARBA00023136"/>
    </source>
</evidence>
<feature type="transmembrane region" description="Helical" evidence="6">
    <location>
        <begin position="78"/>
        <end position="96"/>
    </location>
</feature>
<protein>
    <submittedName>
        <fullName evidence="7">TerC family protein</fullName>
    </submittedName>
</protein>
<dbReference type="RefSeq" id="WP_382340136.1">
    <property type="nucleotide sequence ID" value="NZ_JBHSAB010000001.1"/>
</dbReference>
<dbReference type="Proteomes" id="UP001595758">
    <property type="component" value="Unassembled WGS sequence"/>
</dbReference>
<keyword evidence="8" id="KW-1185">Reference proteome</keyword>